<evidence type="ECO:0000256" key="1">
    <source>
        <dbReference type="ARBA" id="ARBA00004613"/>
    </source>
</evidence>
<feature type="compositionally biased region" description="Basic and acidic residues" evidence="6">
    <location>
        <begin position="858"/>
        <end position="870"/>
    </location>
</feature>
<feature type="compositionally biased region" description="Basic and acidic residues" evidence="6">
    <location>
        <begin position="474"/>
        <end position="483"/>
    </location>
</feature>
<dbReference type="InterPro" id="IPR016090">
    <property type="entry name" value="PLA2-like_dom"/>
</dbReference>
<keyword evidence="3" id="KW-1015">Disulfide bond</keyword>
<proteinExistence type="inferred from homology"/>
<feature type="compositionally biased region" description="Basic and acidic residues" evidence="6">
    <location>
        <begin position="835"/>
        <end position="845"/>
    </location>
</feature>
<feature type="compositionally biased region" description="Basic and acidic residues" evidence="6">
    <location>
        <begin position="258"/>
        <end position="279"/>
    </location>
</feature>
<feature type="compositionally biased region" description="Acidic residues" evidence="6">
    <location>
        <begin position="246"/>
        <end position="257"/>
    </location>
</feature>
<keyword evidence="9" id="KW-1185">Reference proteome</keyword>
<organism evidence="8 9">
    <name type="scientific">Labeo rohita</name>
    <name type="common">Indian major carp</name>
    <name type="synonym">Cyprinus rohita</name>
    <dbReference type="NCBI Taxonomy" id="84645"/>
    <lineage>
        <taxon>Eukaryota</taxon>
        <taxon>Metazoa</taxon>
        <taxon>Chordata</taxon>
        <taxon>Craniata</taxon>
        <taxon>Vertebrata</taxon>
        <taxon>Euteleostomi</taxon>
        <taxon>Actinopterygii</taxon>
        <taxon>Neopterygii</taxon>
        <taxon>Teleostei</taxon>
        <taxon>Ostariophysi</taxon>
        <taxon>Cypriniformes</taxon>
        <taxon>Cyprinidae</taxon>
        <taxon>Labeoninae</taxon>
        <taxon>Labeonini</taxon>
        <taxon>Labeo</taxon>
    </lineage>
</organism>
<feature type="compositionally biased region" description="Acidic residues" evidence="6">
    <location>
        <begin position="846"/>
        <end position="857"/>
    </location>
</feature>
<reference evidence="8 9" key="1">
    <citation type="submission" date="2022-01" db="EMBL/GenBank/DDBJ databases">
        <title>A high-quality chromosome-level genome assembly of rohu carp, Labeo rohita.</title>
        <authorList>
            <person name="Arick M.A. II"/>
            <person name="Hsu C.-Y."/>
            <person name="Magbanua Z."/>
            <person name="Pechanova O."/>
            <person name="Grover C."/>
            <person name="Miller E."/>
            <person name="Thrash A."/>
            <person name="Ezzel L."/>
            <person name="Alam S."/>
            <person name="Benzie J."/>
            <person name="Hamilton M."/>
            <person name="Karsi A."/>
            <person name="Lawrence M.L."/>
            <person name="Peterson D.G."/>
        </authorList>
    </citation>
    <scope>NUCLEOTIDE SEQUENCE [LARGE SCALE GENOMIC DNA]</scope>
    <source>
        <strain evidence="9">BAU-BD-2019</strain>
        <tissue evidence="8">Blood</tissue>
    </source>
</reference>
<feature type="compositionally biased region" description="Low complexity" evidence="6">
    <location>
        <begin position="311"/>
        <end position="327"/>
    </location>
</feature>
<dbReference type="InterPro" id="IPR041798">
    <property type="entry name" value="Otoconin-90"/>
</dbReference>
<dbReference type="PANTHER" id="PTHR11716:SF1">
    <property type="entry name" value="OTOCONIN-90"/>
    <property type="match status" value="1"/>
</dbReference>
<dbReference type="InterPro" id="IPR033113">
    <property type="entry name" value="PLA2_histidine"/>
</dbReference>
<evidence type="ECO:0000259" key="7">
    <source>
        <dbReference type="SMART" id="SM00085"/>
    </source>
</evidence>
<dbReference type="SUPFAM" id="SSF48619">
    <property type="entry name" value="Phospholipase A2, PLA2"/>
    <property type="match status" value="2"/>
</dbReference>
<feature type="region of interest" description="Disordered" evidence="6">
    <location>
        <begin position="778"/>
        <end position="872"/>
    </location>
</feature>
<evidence type="ECO:0000313" key="9">
    <source>
        <dbReference type="Proteomes" id="UP000830375"/>
    </source>
</evidence>
<dbReference type="CDD" id="cd04707">
    <property type="entry name" value="otoconin_90"/>
    <property type="match status" value="1"/>
</dbReference>
<feature type="compositionally biased region" description="Polar residues" evidence="6">
    <location>
        <begin position="286"/>
        <end position="310"/>
    </location>
</feature>
<feature type="compositionally biased region" description="Polar residues" evidence="6">
    <location>
        <begin position="484"/>
        <end position="511"/>
    </location>
</feature>
<feature type="compositionally biased region" description="Basic and acidic residues" evidence="6">
    <location>
        <begin position="385"/>
        <end position="409"/>
    </location>
</feature>
<comment type="subcellular location">
    <subcellularLocation>
        <location evidence="1 5">Secreted</location>
    </subcellularLocation>
</comment>
<dbReference type="SMART" id="SM00085">
    <property type="entry name" value="PA2c"/>
    <property type="match status" value="1"/>
</dbReference>
<feature type="compositionally biased region" description="Polar residues" evidence="6">
    <location>
        <begin position="346"/>
        <end position="366"/>
    </location>
</feature>
<feature type="compositionally biased region" description="Acidic residues" evidence="6">
    <location>
        <begin position="335"/>
        <end position="345"/>
    </location>
</feature>
<evidence type="ECO:0000256" key="5">
    <source>
        <dbReference type="RuleBase" id="RU361236"/>
    </source>
</evidence>
<dbReference type="Gene3D" id="1.20.90.10">
    <property type="entry name" value="Phospholipase A2 domain"/>
    <property type="match status" value="2"/>
</dbReference>
<feature type="compositionally biased region" description="Basic and acidic residues" evidence="6">
    <location>
        <begin position="512"/>
        <end position="527"/>
    </location>
</feature>
<evidence type="ECO:0000256" key="4">
    <source>
        <dbReference type="RuleBase" id="RU003654"/>
    </source>
</evidence>
<dbReference type="Pfam" id="PF00068">
    <property type="entry name" value="Phospholip_A2_1"/>
    <property type="match status" value="2"/>
</dbReference>
<dbReference type="PRINTS" id="PR00389">
    <property type="entry name" value="PHPHLIPASEA2"/>
</dbReference>
<sequence>MNYPCQKHECTTNTFLCTVHGTAVFCPETSDLNSDELLIGCLGVRFTWLYAVFDDLRSVLEFTVNLRCETGLCPGDIENHGHYCSNANTRDAASAHVKPADALDRCCLTHWRCSQELKERNCSRRTPTYNNYTCSYNSSCASADMLDFCEEGFCHCDQMVINCISSNHPVTKQVGDNQPITSQTVSPFVTDLHDNDTYTVDMVNRTGLNGTLNETVSNFTNELVLANGSQGSNIQSTKLPGIFESGPEEEENEAEEREMDKNSERGSIVERAEEEAVKYEDDELTGSITLTATTGSQSVTELPDTYTNTHSNTSPYYTPHTTPTTHTQTDHNSSEEDDNESDEDSLQSSASNTSKPVTHTPAHTTTNYLSGIAKPYVSPPLHIITEEKSNESPEEREMTVSARETEEHSTQTNQSPYIVPMTTSTKITTNQNSHPKTTLPTATYKNTVVASTLVQLPFMKGSGEKEILFEDIEKSEEDKETGKSQESSAEQPGYLSTTKPATQTQLNTKPSLSKEDERHKKDSREDLQSDEEADESVTTQTTVIPSRVKEVSPSMWFPRPHSVSPRPTAHTSAKPTKNHKTTSAVPPHKPVSTRTTTSGYASVETAPHPQKPPQSHRVRRRAAPLFFWSLLEAAGLSDLQQQQDNSGECSTSFLQYSASGEVLRDMSALGEMLYCLTGRCPQEYQHYGCYCGQQGTGNPVDQLDRCCFLQQCCLEQLIVLGCRKNRKLNAHISCHKGKPQCSGVSVCDRLQCICDRSTAECMAASHFNRSVTSSCSGPRPPCHHKSHSSAQSSSQDSSEESNEMTPARPQTNTQNQSNTHVQPHSPALNKIPTHSKPEQDIKVEEKEEEEEEEEEEPGKEKEEEKEKEQEELVNDWTAGLKLCVLIGAKWRYEVPVQFAPLLSAVTFMVKGI</sequence>
<dbReference type="InterPro" id="IPR036444">
    <property type="entry name" value="PLipase_A2_dom_sf"/>
</dbReference>
<dbReference type="InterPro" id="IPR001211">
    <property type="entry name" value="PLA2"/>
</dbReference>
<dbReference type="PANTHER" id="PTHR11716">
    <property type="entry name" value="PHOSPHOLIPASE A2 FAMILY MEMBER"/>
    <property type="match status" value="1"/>
</dbReference>
<evidence type="ECO:0000256" key="6">
    <source>
        <dbReference type="SAM" id="MobiDB-lite"/>
    </source>
</evidence>
<comment type="caution">
    <text evidence="8">The sequence shown here is derived from an EMBL/GenBank/DDBJ whole genome shotgun (WGS) entry which is preliminary data.</text>
</comment>
<protein>
    <submittedName>
        <fullName evidence="8">Otoconin-90</fullName>
    </submittedName>
</protein>
<evidence type="ECO:0000313" key="8">
    <source>
        <dbReference type="EMBL" id="KAI2667825.1"/>
    </source>
</evidence>
<feature type="region of interest" description="Disordered" evidence="6">
    <location>
        <begin position="231"/>
        <end position="366"/>
    </location>
</feature>
<evidence type="ECO:0000256" key="2">
    <source>
        <dbReference type="ARBA" id="ARBA00022525"/>
    </source>
</evidence>
<feature type="region of interest" description="Disordered" evidence="6">
    <location>
        <begin position="385"/>
        <end position="413"/>
    </location>
</feature>
<name>A0ABQ8MYC4_LABRO</name>
<dbReference type="Proteomes" id="UP000830375">
    <property type="component" value="Unassembled WGS sequence"/>
</dbReference>
<feature type="compositionally biased region" description="Polar residues" evidence="6">
    <location>
        <begin position="808"/>
        <end position="822"/>
    </location>
</feature>
<keyword evidence="2 5" id="KW-0964">Secreted</keyword>
<feature type="domain" description="Phospholipase A2-like central" evidence="7">
    <location>
        <begin position="665"/>
        <end position="776"/>
    </location>
</feature>
<feature type="region of interest" description="Disordered" evidence="6">
    <location>
        <begin position="474"/>
        <end position="618"/>
    </location>
</feature>
<dbReference type="EMBL" id="JACTAM010000002">
    <property type="protein sequence ID" value="KAI2667825.1"/>
    <property type="molecule type" value="Genomic_DNA"/>
</dbReference>
<dbReference type="PROSITE" id="PS00118">
    <property type="entry name" value="PA2_HIS"/>
    <property type="match status" value="1"/>
</dbReference>
<accession>A0ABQ8MYC4</accession>
<evidence type="ECO:0000256" key="3">
    <source>
        <dbReference type="ARBA" id="ARBA00023157"/>
    </source>
</evidence>
<comment type="similarity">
    <text evidence="4">Belongs to the phospholipase A2 family.</text>
</comment>
<gene>
    <name evidence="8" type="ORF">H4Q32_004411</name>
</gene>